<evidence type="ECO:0000259" key="2">
    <source>
        <dbReference type="Pfam" id="PF06985"/>
    </source>
</evidence>
<protein>
    <submittedName>
        <fullName evidence="3">Uu.00g132690.m01.CDS01</fullName>
    </submittedName>
</protein>
<feature type="domain" description="Heterokaryon incompatibility" evidence="2">
    <location>
        <begin position="324"/>
        <end position="426"/>
    </location>
</feature>
<proteinExistence type="predicted"/>
<evidence type="ECO:0000313" key="4">
    <source>
        <dbReference type="Proteomes" id="UP001295740"/>
    </source>
</evidence>
<name>A0AAI8YMS8_9PEZI</name>
<dbReference type="InterPro" id="IPR010730">
    <property type="entry name" value="HET"/>
</dbReference>
<dbReference type="AlphaFoldDB" id="A0AAI8YMS8"/>
<feature type="region of interest" description="Disordered" evidence="1">
    <location>
        <begin position="51"/>
        <end position="77"/>
    </location>
</feature>
<comment type="caution">
    <text evidence="3">The sequence shown here is derived from an EMBL/GenBank/DDBJ whole genome shotgun (WGS) entry which is preliminary data.</text>
</comment>
<dbReference type="Pfam" id="PF06985">
    <property type="entry name" value="HET"/>
    <property type="match status" value="1"/>
</dbReference>
<keyword evidence="4" id="KW-1185">Reference proteome</keyword>
<reference evidence="3" key="1">
    <citation type="submission" date="2023-10" db="EMBL/GenBank/DDBJ databases">
        <authorList>
            <person name="Hackl T."/>
        </authorList>
    </citation>
    <scope>NUCLEOTIDE SEQUENCE</scope>
</reference>
<organism evidence="3 4">
    <name type="scientific">Anthostomella pinea</name>
    <dbReference type="NCBI Taxonomy" id="933095"/>
    <lineage>
        <taxon>Eukaryota</taxon>
        <taxon>Fungi</taxon>
        <taxon>Dikarya</taxon>
        <taxon>Ascomycota</taxon>
        <taxon>Pezizomycotina</taxon>
        <taxon>Sordariomycetes</taxon>
        <taxon>Xylariomycetidae</taxon>
        <taxon>Xylariales</taxon>
        <taxon>Xylariaceae</taxon>
        <taxon>Anthostomella</taxon>
    </lineage>
</organism>
<gene>
    <name evidence="3" type="ORF">KHLLAP_LOCUS10928</name>
</gene>
<accession>A0AAI8YMS8</accession>
<dbReference type="EMBL" id="CAUWAG010000016">
    <property type="protein sequence ID" value="CAJ2510460.1"/>
    <property type="molecule type" value="Genomic_DNA"/>
</dbReference>
<dbReference type="PANTHER" id="PTHR33112:SF12">
    <property type="entry name" value="HETEROKARYON INCOMPATIBILITY DOMAIN-CONTAINING PROTEIN"/>
    <property type="match status" value="1"/>
</dbReference>
<sequence length="477" mass="54535">MGKNKLKNIKFHGIKLRETTAILDEVWASRDGTTHVQDPDVQDMRDRLSRMNGEKGGEMREGLDEAQKKGTRHSVNRPADEDLEGIETYIATNDEDENEGGKVVEKVVPLGADESSWRKYKHRQFIGRWGLLEKSDGKKDEEWWIPDPRSSSRTIPRICTKIEVHDIEWVLRHEQCAFCRLIRRKVQSDGMLDCEEPSKYRGCKVRLRVLDEGPKYALRLEVVLESRRDQTLQNHLILQRMTTESAVPLTGREVEDGTAMSKLKEWLHICETQHPQSNRPSLRPVSYQLRVIDVETWCVVEGLPSSVRYPFGCSALSRMPFEATNAVGIPYLWVDALCILQDNDEDKERIIMNMGSIYNNAALNIAATTNKSPADGLVCLSVARKSEQIVETVQDLKLAATFHDPREKLSDIGQAVWSSRGWTYQEQYLPSRTVYFTDTEICFTCPHSIFFETPTQLSRPITGPFPSRKEPDSLLGR</sequence>
<evidence type="ECO:0000256" key="1">
    <source>
        <dbReference type="SAM" id="MobiDB-lite"/>
    </source>
</evidence>
<evidence type="ECO:0000313" key="3">
    <source>
        <dbReference type="EMBL" id="CAJ2510460.1"/>
    </source>
</evidence>
<dbReference type="Proteomes" id="UP001295740">
    <property type="component" value="Unassembled WGS sequence"/>
</dbReference>
<feature type="compositionally biased region" description="Basic and acidic residues" evidence="1">
    <location>
        <begin position="51"/>
        <end position="68"/>
    </location>
</feature>
<dbReference type="PANTHER" id="PTHR33112">
    <property type="entry name" value="DOMAIN PROTEIN, PUTATIVE-RELATED"/>
    <property type="match status" value="1"/>
</dbReference>